<keyword evidence="1" id="KW-1133">Transmembrane helix</keyword>
<accession>A0A8J3DNP2</accession>
<feature type="transmembrane region" description="Helical" evidence="1">
    <location>
        <begin position="73"/>
        <end position="93"/>
    </location>
</feature>
<reference evidence="3" key="1">
    <citation type="journal article" date="2014" name="Int. J. Syst. Evol. Microbiol.">
        <title>Complete genome sequence of Corynebacterium casei LMG S-19264T (=DSM 44701T), isolated from a smear-ripened cheese.</title>
        <authorList>
            <consortium name="US DOE Joint Genome Institute (JGI-PGF)"/>
            <person name="Walter F."/>
            <person name="Albersmeier A."/>
            <person name="Kalinowski J."/>
            <person name="Ruckert C."/>
        </authorList>
    </citation>
    <scope>NUCLEOTIDE SEQUENCE</scope>
    <source>
        <strain evidence="3">KCTC 42249</strain>
    </source>
</reference>
<dbReference type="InterPro" id="IPR018677">
    <property type="entry name" value="DUF2157"/>
</dbReference>
<feature type="transmembrane region" description="Helical" evidence="1">
    <location>
        <begin position="203"/>
        <end position="218"/>
    </location>
</feature>
<comment type="caution">
    <text evidence="3">The sequence shown here is derived from an EMBL/GenBank/DDBJ whole genome shotgun (WGS) entry which is preliminary data.</text>
</comment>
<evidence type="ECO:0000313" key="3">
    <source>
        <dbReference type="EMBL" id="GHD09750.1"/>
    </source>
</evidence>
<sequence length="379" mass="40576">MASYASNVKAEITRWQSQGMIDGETALRLTRDIEARRSKGISFGGVIGALAAILLAAAILLFVAANWEAFPRLVRVTLLFLLIAAGYLGGAVTKLRGAPVWGESLYMIAAASFGASIALIGQMYHLSGDEVQAIAIWAAGTAFAAAMLRSPILTVGSVMLAAYWMVSTSNGVWTSTLPSAWFLPAALVLWLLSFWTGSPYGRVLVLLSLLLYGTLIALDQQDSVSAPLVMAIVSSAVFAFAVFRLQLAERVARLGAVLPVLGLFGFLLSMALLQLMRIEQLGTAFLLAVLVFAGIIAALLAGGRESRRLRRLAYAGFTAELIYLYAVYLGTMLDTASFFLASGLVLAIIAVVIRRFEKRFSRDVERPADQDAVVTGAKP</sequence>
<gene>
    <name evidence="3" type="ORF">GCM10016234_10820</name>
</gene>
<feature type="transmembrane region" description="Helical" evidence="1">
    <location>
        <begin position="312"/>
        <end position="330"/>
    </location>
</feature>
<dbReference type="RefSeq" id="WP_189502289.1">
    <property type="nucleotide sequence ID" value="NZ_BMZQ01000001.1"/>
</dbReference>
<keyword evidence="1" id="KW-0472">Membrane</keyword>
<feature type="transmembrane region" description="Helical" evidence="1">
    <location>
        <begin position="281"/>
        <end position="300"/>
    </location>
</feature>
<name>A0A8J3DNP2_9HYPH</name>
<keyword evidence="4" id="KW-1185">Reference proteome</keyword>
<protein>
    <recommendedName>
        <fullName evidence="2">DUF2157 domain-containing protein</fullName>
    </recommendedName>
</protein>
<dbReference type="EMBL" id="BMZQ01000001">
    <property type="protein sequence ID" value="GHD09750.1"/>
    <property type="molecule type" value="Genomic_DNA"/>
</dbReference>
<dbReference type="Proteomes" id="UP000630142">
    <property type="component" value="Unassembled WGS sequence"/>
</dbReference>
<evidence type="ECO:0000313" key="4">
    <source>
        <dbReference type="Proteomes" id="UP000630142"/>
    </source>
</evidence>
<keyword evidence="1" id="KW-0812">Transmembrane</keyword>
<proteinExistence type="predicted"/>
<organism evidence="3 4">
    <name type="scientific">Tianweitania populi</name>
    <dbReference type="NCBI Taxonomy" id="1607949"/>
    <lineage>
        <taxon>Bacteria</taxon>
        <taxon>Pseudomonadati</taxon>
        <taxon>Pseudomonadota</taxon>
        <taxon>Alphaproteobacteria</taxon>
        <taxon>Hyphomicrobiales</taxon>
        <taxon>Phyllobacteriaceae</taxon>
        <taxon>Tianweitania</taxon>
    </lineage>
</organism>
<evidence type="ECO:0000259" key="2">
    <source>
        <dbReference type="Pfam" id="PF09925"/>
    </source>
</evidence>
<dbReference type="Pfam" id="PF09925">
    <property type="entry name" value="DUF2157"/>
    <property type="match status" value="1"/>
</dbReference>
<dbReference type="AlphaFoldDB" id="A0A8J3DNP2"/>
<feature type="transmembrane region" description="Helical" evidence="1">
    <location>
        <begin position="41"/>
        <end position="67"/>
    </location>
</feature>
<evidence type="ECO:0000256" key="1">
    <source>
        <dbReference type="SAM" id="Phobius"/>
    </source>
</evidence>
<feature type="domain" description="DUF2157" evidence="2">
    <location>
        <begin position="14"/>
        <end position="153"/>
    </location>
</feature>
<feature type="transmembrane region" description="Helical" evidence="1">
    <location>
        <begin position="224"/>
        <end position="243"/>
    </location>
</feature>
<feature type="transmembrane region" description="Helical" evidence="1">
    <location>
        <begin position="155"/>
        <end position="173"/>
    </location>
</feature>
<feature type="transmembrane region" description="Helical" evidence="1">
    <location>
        <begin position="179"/>
        <end position="196"/>
    </location>
</feature>
<feature type="transmembrane region" description="Helical" evidence="1">
    <location>
        <begin position="336"/>
        <end position="353"/>
    </location>
</feature>
<feature type="transmembrane region" description="Helical" evidence="1">
    <location>
        <begin position="255"/>
        <end position="275"/>
    </location>
</feature>
<reference evidence="3" key="2">
    <citation type="submission" date="2020-09" db="EMBL/GenBank/DDBJ databases">
        <authorList>
            <person name="Sun Q."/>
            <person name="Kim S."/>
        </authorList>
    </citation>
    <scope>NUCLEOTIDE SEQUENCE</scope>
    <source>
        <strain evidence="3">KCTC 42249</strain>
    </source>
</reference>
<feature type="transmembrane region" description="Helical" evidence="1">
    <location>
        <begin position="105"/>
        <end position="125"/>
    </location>
</feature>
<feature type="transmembrane region" description="Helical" evidence="1">
    <location>
        <begin position="131"/>
        <end position="148"/>
    </location>
</feature>